<evidence type="ECO:0000256" key="3">
    <source>
        <dbReference type="ARBA" id="ARBA00022801"/>
    </source>
</evidence>
<dbReference type="InterPro" id="IPR009003">
    <property type="entry name" value="Peptidase_S1_PA"/>
</dbReference>
<keyword evidence="7" id="KW-1185">Reference proteome</keyword>
<proteinExistence type="inferred from homology"/>
<evidence type="ECO:0000313" key="4">
    <source>
        <dbReference type="EMBL" id="ERF60496.1"/>
    </source>
</evidence>
<organism evidence="4 6">
    <name type="scientific">Treponema socranskii subsp. socranskii VPI DR56BR1116 = ATCC 35536</name>
    <dbReference type="NCBI Taxonomy" id="1125725"/>
    <lineage>
        <taxon>Bacteria</taxon>
        <taxon>Pseudomonadati</taxon>
        <taxon>Spirochaetota</taxon>
        <taxon>Spirochaetia</taxon>
        <taxon>Spirochaetales</taxon>
        <taxon>Treponemataceae</taxon>
        <taxon>Treponema</taxon>
    </lineage>
</organism>
<dbReference type="Proteomes" id="UP000016646">
    <property type="component" value="Unassembled WGS sequence"/>
</dbReference>
<dbReference type="RefSeq" id="WP_021330548.1">
    <property type="nucleotide sequence ID" value="NZ_AUZJ01000042.1"/>
</dbReference>
<sequence>MEISNFNKKRFYGVLVLCFLATAAFTAPLRNYVCIVRSNLPEKTVSFLEEYRDELSNRGYEAYAKDIDVYLKGSFGSGFVLYASNNKPYVVTNRHVVKEAETVDVEFENEDGSNSSYKELKIIAADEDIDIALVALPDTYARKGLTLSGAAVHDGDEVWSAGFPGLGADPMWQLGKGTVTNARAKIKELLSPDISTLIQHSAQVDAGNSGGPLMTANAKAEAGYTVVGINTWKATYRESTNFSIPASVVKSFVERSIAGRKKQNIDDRVKQFITSTTDKDEMFFSLGKYISNEMVAKSAGDEFMKALATAPSSVRSVIAKIFSYDPIEGLRYALAYKVWNAFQGDDGALKTEAGAAEESTNGMKVSFTPEGKDAIPSLWTEEQGNWRLSEFGEAKKTKAAKKASKKRASVSSVNGLEVDDPYLINVSAGALIPFETKSAGFNLSVLFMRKFFGGGPFIQTEKVDDVAILDKYNEEKYREAKSMTTAGGAIRFQVPLAFNKFIVAPFAEARLGLATTATMTSDNRSDRFYFGIGGGAYAAYRVTDWFAPMVGVQYMHSNYSVFFKDIAERSNSVLVFAGVKLVER</sequence>
<protein>
    <submittedName>
        <fullName evidence="4">Trypsin-like peptidase domain protein</fullName>
    </submittedName>
</protein>
<dbReference type="InterPro" id="IPR001940">
    <property type="entry name" value="Peptidase_S1C"/>
</dbReference>
<dbReference type="Pfam" id="PF13365">
    <property type="entry name" value="Trypsin_2"/>
    <property type="match status" value="1"/>
</dbReference>
<dbReference type="PRINTS" id="PR00834">
    <property type="entry name" value="PROTEASES2C"/>
</dbReference>
<dbReference type="AlphaFoldDB" id="U1FM34"/>
<keyword evidence="3" id="KW-0378">Hydrolase</keyword>
<evidence type="ECO:0000256" key="2">
    <source>
        <dbReference type="ARBA" id="ARBA00022670"/>
    </source>
</evidence>
<dbReference type="PANTHER" id="PTHR43343">
    <property type="entry name" value="PEPTIDASE S12"/>
    <property type="match status" value="1"/>
</dbReference>
<dbReference type="EMBL" id="AVQI01000084">
    <property type="protein sequence ID" value="ERJ97617.1"/>
    <property type="molecule type" value="Genomic_DNA"/>
</dbReference>
<accession>U1FM34</accession>
<dbReference type="GO" id="GO:0006508">
    <property type="term" value="P:proteolysis"/>
    <property type="evidence" value="ECO:0007669"/>
    <property type="project" value="UniProtKB-KW"/>
</dbReference>
<dbReference type="Proteomes" id="UP000016412">
    <property type="component" value="Unassembled WGS sequence"/>
</dbReference>
<comment type="similarity">
    <text evidence="1">Belongs to the peptidase S1C family.</text>
</comment>
<dbReference type="EMBL" id="AUZJ01000042">
    <property type="protein sequence ID" value="ERF60496.1"/>
    <property type="molecule type" value="Genomic_DNA"/>
</dbReference>
<keyword evidence="2" id="KW-0645">Protease</keyword>
<dbReference type="GO" id="GO:0004252">
    <property type="term" value="F:serine-type endopeptidase activity"/>
    <property type="evidence" value="ECO:0007669"/>
    <property type="project" value="InterPro"/>
</dbReference>
<dbReference type="STRING" id="1125725.HMPREF1325_1512"/>
<name>U1FM34_TRESO</name>
<dbReference type="Gene3D" id="2.40.10.10">
    <property type="entry name" value="Trypsin-like serine proteases"/>
    <property type="match status" value="2"/>
</dbReference>
<dbReference type="PANTHER" id="PTHR43343:SF3">
    <property type="entry name" value="PROTEASE DO-LIKE 8, CHLOROPLASTIC"/>
    <property type="match status" value="1"/>
</dbReference>
<evidence type="ECO:0000256" key="1">
    <source>
        <dbReference type="ARBA" id="ARBA00010541"/>
    </source>
</evidence>
<evidence type="ECO:0000313" key="7">
    <source>
        <dbReference type="Proteomes" id="UP000016646"/>
    </source>
</evidence>
<dbReference type="SUPFAM" id="SSF50494">
    <property type="entry name" value="Trypsin-like serine proteases"/>
    <property type="match status" value="1"/>
</dbReference>
<gene>
    <name evidence="5" type="ORF">HMPREF0860_0506</name>
    <name evidence="4" type="ORF">HMPREF1325_1512</name>
</gene>
<reference evidence="6 7" key="1">
    <citation type="submission" date="2013-08" db="EMBL/GenBank/DDBJ databases">
        <authorList>
            <person name="Durkin A.S."/>
            <person name="Haft D.R."/>
            <person name="McCorrison J."/>
            <person name="Torralba M."/>
            <person name="Gillis M."/>
            <person name="Haft D.H."/>
            <person name="Methe B."/>
            <person name="Sutton G."/>
            <person name="Nelson K.E."/>
        </authorList>
    </citation>
    <scope>NUCLEOTIDE SEQUENCE [LARGE SCALE GENOMIC DNA]</scope>
    <source>
        <strain evidence="5 7">ATCC 35536</strain>
        <strain evidence="4 6">VPI DR56BR1116</strain>
    </source>
</reference>
<dbReference type="eggNOG" id="COG0265">
    <property type="taxonomic scope" value="Bacteria"/>
</dbReference>
<evidence type="ECO:0000313" key="6">
    <source>
        <dbReference type="Proteomes" id="UP000016412"/>
    </source>
</evidence>
<comment type="caution">
    <text evidence="4">The sequence shown here is derived from an EMBL/GenBank/DDBJ whole genome shotgun (WGS) entry which is preliminary data.</text>
</comment>
<dbReference type="InterPro" id="IPR051201">
    <property type="entry name" value="Chloro_Bact_Ser_Proteases"/>
</dbReference>
<dbReference type="PATRIC" id="fig|1125725.3.peg.1525"/>
<dbReference type="InterPro" id="IPR043504">
    <property type="entry name" value="Peptidase_S1_PA_chymotrypsin"/>
</dbReference>
<evidence type="ECO:0000313" key="5">
    <source>
        <dbReference type="EMBL" id="ERJ97617.1"/>
    </source>
</evidence>